<keyword evidence="1" id="KW-0547">Nucleotide-binding</keyword>
<dbReference type="SUPFAM" id="SSF52540">
    <property type="entry name" value="P-loop containing nucleoside triphosphate hydrolases"/>
    <property type="match status" value="1"/>
</dbReference>
<comment type="similarity">
    <text evidence="1">Belongs to the dethiobiotin synthetase family.</text>
</comment>
<protein>
    <recommendedName>
        <fullName evidence="1">ATP-dependent dethiobiotin synthetase BioD</fullName>
        <ecNumber evidence="1">6.3.3.3</ecNumber>
    </recommendedName>
    <alternativeName>
        <fullName evidence="1">DTB synthetase</fullName>
        <shortName evidence="1">DTBS</shortName>
    </alternativeName>
    <alternativeName>
        <fullName evidence="1">Dethiobiotin synthase</fullName>
    </alternativeName>
</protein>
<keyword evidence="1" id="KW-0963">Cytoplasm</keyword>
<dbReference type="InterPro" id="IPR004472">
    <property type="entry name" value="DTB_synth_BioD"/>
</dbReference>
<organism evidence="2 3">
    <name type="scientific">Nesterenkonia lacusekhoensis</name>
    <dbReference type="NCBI Taxonomy" id="150832"/>
    <lineage>
        <taxon>Bacteria</taxon>
        <taxon>Bacillati</taxon>
        <taxon>Actinomycetota</taxon>
        <taxon>Actinomycetes</taxon>
        <taxon>Micrococcales</taxon>
        <taxon>Micrococcaceae</taxon>
        <taxon>Nesterenkonia</taxon>
    </lineage>
</organism>
<sequence>MKLLIGVLGIDTEIGKTVATTALAQHYLQSGHRVHIDKPVQTGVEADSHDPADIDTVHRHLGTPTLLSTSEGQRLAPTMAPRDASTVTGEPLKTAEEHIERWASYTRSTDVLIAEGSGGLTVRLTEEGLTLWELIKRGGNAFGIKPMLILVTHSGLGTQNHTELALDHLASRNQTPEALIISNPQPDLQPQLHAANARFLHDLALQHGIRSALELPHVSGNEVPAIPHTGKYAPSPS</sequence>
<proteinExistence type="inferred from homology"/>
<comment type="subunit">
    <text evidence="1">Homodimer.</text>
</comment>
<dbReference type="Pfam" id="PF13500">
    <property type="entry name" value="AAA_26"/>
    <property type="match status" value="1"/>
</dbReference>
<feature type="binding site" evidence="1">
    <location>
        <begin position="115"/>
        <end position="118"/>
    </location>
    <ligand>
        <name>ATP</name>
        <dbReference type="ChEBI" id="CHEBI:30616"/>
    </ligand>
</feature>
<feature type="binding site" evidence="1">
    <location>
        <position position="53"/>
    </location>
    <ligand>
        <name>Mg(2+)</name>
        <dbReference type="ChEBI" id="CHEBI:18420"/>
    </ligand>
</feature>
<comment type="cofactor">
    <cofactor evidence="1">
        <name>Mg(2+)</name>
        <dbReference type="ChEBI" id="CHEBI:18420"/>
    </cofactor>
</comment>
<dbReference type="PANTHER" id="PTHR43210">
    <property type="entry name" value="DETHIOBIOTIN SYNTHETASE"/>
    <property type="match status" value="1"/>
</dbReference>
<comment type="subcellular location">
    <subcellularLocation>
        <location evidence="1">Cytoplasm</location>
    </subcellularLocation>
</comment>
<dbReference type="GO" id="GO:0004141">
    <property type="term" value="F:dethiobiotin synthase activity"/>
    <property type="evidence" value="ECO:0007669"/>
    <property type="project" value="UniProtKB-EC"/>
</dbReference>
<dbReference type="Gene3D" id="3.40.50.300">
    <property type="entry name" value="P-loop containing nucleotide triphosphate hydrolases"/>
    <property type="match status" value="1"/>
</dbReference>
<keyword evidence="1 2" id="KW-0436">Ligase</keyword>
<keyword evidence="1" id="KW-0460">Magnesium</keyword>
<comment type="function">
    <text evidence="1">Catalyzes a mechanistically unusual reaction, the ATP-dependent insertion of CO2 between the N7 and N8 nitrogen atoms of 7,8-diaminopelargonic acid (DAPA, also called 7,8-diammoniononanoate) to form a ureido ring.</text>
</comment>
<feature type="binding site" evidence="1">
    <location>
        <begin position="216"/>
        <end position="218"/>
    </location>
    <ligand>
        <name>ATP</name>
        <dbReference type="ChEBI" id="CHEBI:30616"/>
    </ligand>
</feature>
<dbReference type="CDD" id="cd03109">
    <property type="entry name" value="DTBS"/>
    <property type="match status" value="1"/>
</dbReference>
<keyword evidence="1" id="KW-0067">ATP-binding</keyword>
<dbReference type="EMBL" id="JAGINX010000001">
    <property type="protein sequence ID" value="MBP2319099.1"/>
    <property type="molecule type" value="Genomic_DNA"/>
</dbReference>
<comment type="pathway">
    <text evidence="1">Cofactor biosynthesis; biotin biosynthesis; biotin from 7,8-diaminononanoate: step 1/2.</text>
</comment>
<feature type="binding site" evidence="1">
    <location>
        <position position="115"/>
    </location>
    <ligand>
        <name>Mg(2+)</name>
        <dbReference type="ChEBI" id="CHEBI:18420"/>
    </ligand>
</feature>
<feature type="binding site" evidence="1">
    <location>
        <position position="42"/>
    </location>
    <ligand>
        <name>substrate</name>
    </ligand>
</feature>
<name>A0ABS4T3R0_9MICC</name>
<reference evidence="2 3" key="1">
    <citation type="submission" date="2021-03" db="EMBL/GenBank/DDBJ databases">
        <title>Sequencing the genomes of 1000 actinobacteria strains.</title>
        <authorList>
            <person name="Klenk H.-P."/>
        </authorList>
    </citation>
    <scope>NUCLEOTIDE SEQUENCE [LARGE SCALE GENOMIC DNA]</scope>
    <source>
        <strain evidence="2 3">DSM 12544</strain>
    </source>
</reference>
<evidence type="ECO:0000313" key="2">
    <source>
        <dbReference type="EMBL" id="MBP2319099.1"/>
    </source>
</evidence>
<feature type="binding site" evidence="1">
    <location>
        <position position="17"/>
    </location>
    <ligand>
        <name>Mg(2+)</name>
        <dbReference type="ChEBI" id="CHEBI:18420"/>
    </ligand>
</feature>
<evidence type="ECO:0000256" key="1">
    <source>
        <dbReference type="HAMAP-Rule" id="MF_00336"/>
    </source>
</evidence>
<feature type="binding site" evidence="1">
    <location>
        <begin position="182"/>
        <end position="183"/>
    </location>
    <ligand>
        <name>ATP</name>
        <dbReference type="ChEBI" id="CHEBI:30616"/>
    </ligand>
</feature>
<feature type="binding site" evidence="1">
    <location>
        <position position="221"/>
    </location>
    <ligand>
        <name>ATP</name>
        <dbReference type="ChEBI" id="CHEBI:30616"/>
    </ligand>
</feature>
<comment type="caution">
    <text evidence="2">The sequence shown here is derived from an EMBL/GenBank/DDBJ whole genome shotgun (WGS) entry which is preliminary data.</text>
</comment>
<keyword evidence="3" id="KW-1185">Reference proteome</keyword>
<keyword evidence="1" id="KW-0479">Metal-binding</keyword>
<dbReference type="HAMAP" id="MF_00336">
    <property type="entry name" value="BioD"/>
    <property type="match status" value="1"/>
</dbReference>
<comment type="catalytic activity">
    <reaction evidence="1">
        <text>(7R,8S)-7,8-diammoniononanoate + CO2 + ATP = (4R,5S)-dethiobiotin + ADP + phosphate + 3 H(+)</text>
        <dbReference type="Rhea" id="RHEA:15805"/>
        <dbReference type="ChEBI" id="CHEBI:15378"/>
        <dbReference type="ChEBI" id="CHEBI:16526"/>
        <dbReference type="ChEBI" id="CHEBI:30616"/>
        <dbReference type="ChEBI" id="CHEBI:43474"/>
        <dbReference type="ChEBI" id="CHEBI:149469"/>
        <dbReference type="ChEBI" id="CHEBI:149473"/>
        <dbReference type="ChEBI" id="CHEBI:456216"/>
        <dbReference type="EC" id="6.3.3.3"/>
    </reaction>
</comment>
<feature type="binding site" evidence="1">
    <location>
        <begin position="13"/>
        <end position="18"/>
    </location>
    <ligand>
        <name>ATP</name>
        <dbReference type="ChEBI" id="CHEBI:30616"/>
    </ligand>
</feature>
<dbReference type="RefSeq" id="WP_210049703.1">
    <property type="nucleotide sequence ID" value="NZ_JAGINX010000001.1"/>
</dbReference>
<dbReference type="Proteomes" id="UP001519331">
    <property type="component" value="Unassembled WGS sequence"/>
</dbReference>
<gene>
    <name evidence="1" type="primary">bioD</name>
    <name evidence="2" type="ORF">JOF45_002118</name>
</gene>
<accession>A0ABS4T3R0</accession>
<feature type="active site" evidence="1">
    <location>
        <position position="38"/>
    </location>
</feature>
<keyword evidence="1" id="KW-0093">Biotin biosynthesis</keyword>
<dbReference type="InterPro" id="IPR027417">
    <property type="entry name" value="P-loop_NTPase"/>
</dbReference>
<dbReference type="PANTHER" id="PTHR43210:SF5">
    <property type="entry name" value="DETHIOBIOTIN SYNTHETASE"/>
    <property type="match status" value="1"/>
</dbReference>
<feature type="binding site" evidence="1">
    <location>
        <position position="53"/>
    </location>
    <ligand>
        <name>ATP</name>
        <dbReference type="ChEBI" id="CHEBI:30616"/>
    </ligand>
</feature>
<evidence type="ECO:0000313" key="3">
    <source>
        <dbReference type="Proteomes" id="UP001519331"/>
    </source>
</evidence>
<dbReference type="EC" id="6.3.3.3" evidence="1"/>